<dbReference type="Gene3D" id="3.90.220.20">
    <property type="entry name" value="DNA methylase specificity domains"/>
    <property type="match status" value="2"/>
</dbReference>
<dbReference type="EMBL" id="JADOES010000021">
    <property type="protein sequence ID" value="MBT9316115.1"/>
    <property type="molecule type" value="Genomic_DNA"/>
</dbReference>
<dbReference type="Pfam" id="PF01420">
    <property type="entry name" value="Methylase_S"/>
    <property type="match status" value="2"/>
</dbReference>
<keyword evidence="2" id="KW-0680">Restriction system</keyword>
<reference evidence="7" key="1">
    <citation type="submission" date="2020-11" db="EMBL/GenBank/DDBJ databases">
        <authorList>
            <person name="Konstantinou D."/>
            <person name="Gkelis S."/>
            <person name="Popin R."/>
            <person name="Fewer D."/>
            <person name="Sivonen K."/>
        </authorList>
    </citation>
    <scope>NUCLEOTIDE SEQUENCE</scope>
    <source>
        <strain evidence="7">TAU-MAC 1115</strain>
    </source>
</reference>
<keyword evidence="7" id="KW-0255">Endonuclease</keyword>
<dbReference type="CDD" id="cd17261">
    <property type="entry name" value="RMtype1_S_EcoKI-TRD2-CR2_like"/>
    <property type="match status" value="1"/>
</dbReference>
<comment type="subunit">
    <text evidence="4">The methyltransferase is composed of M and S polypeptides.</text>
</comment>
<dbReference type="GO" id="GO:0004519">
    <property type="term" value="F:endonuclease activity"/>
    <property type="evidence" value="ECO:0007669"/>
    <property type="project" value="UniProtKB-KW"/>
</dbReference>
<dbReference type="Proteomes" id="UP000717364">
    <property type="component" value="Unassembled WGS sequence"/>
</dbReference>
<feature type="region of interest" description="Disordered" evidence="5">
    <location>
        <begin position="382"/>
        <end position="422"/>
    </location>
</feature>
<reference evidence="7" key="2">
    <citation type="journal article" date="2021" name="Mar. Drugs">
        <title>Genome Reduction and Secondary Metabolism of the Marine Sponge-Associated Cyanobacterium Leptothoe.</title>
        <authorList>
            <person name="Konstantinou D."/>
            <person name="Popin R.V."/>
            <person name="Fewer D.P."/>
            <person name="Sivonen K."/>
            <person name="Gkelis S."/>
        </authorList>
    </citation>
    <scope>NUCLEOTIDE SEQUENCE</scope>
    <source>
        <strain evidence="7">TAU-MAC 1115</strain>
    </source>
</reference>
<feature type="compositionally biased region" description="Basic and acidic residues" evidence="5">
    <location>
        <begin position="397"/>
        <end position="407"/>
    </location>
</feature>
<organism evidence="7 8">
    <name type="scientific">Leptothoe spongobia TAU-MAC 1115</name>
    <dbReference type="NCBI Taxonomy" id="1967444"/>
    <lineage>
        <taxon>Bacteria</taxon>
        <taxon>Bacillati</taxon>
        <taxon>Cyanobacteriota</taxon>
        <taxon>Cyanophyceae</taxon>
        <taxon>Nodosilineales</taxon>
        <taxon>Cymatolegaceae</taxon>
        <taxon>Leptothoe</taxon>
        <taxon>Leptothoe spongobia</taxon>
    </lineage>
</organism>
<comment type="similarity">
    <text evidence="1">Belongs to the type-I restriction system S methylase family.</text>
</comment>
<dbReference type="PANTHER" id="PTHR43140">
    <property type="entry name" value="TYPE-1 RESTRICTION ENZYME ECOKI SPECIFICITY PROTEIN"/>
    <property type="match status" value="1"/>
</dbReference>
<evidence type="ECO:0000256" key="3">
    <source>
        <dbReference type="ARBA" id="ARBA00023125"/>
    </source>
</evidence>
<protein>
    <submittedName>
        <fullName evidence="7">Restriction endonuclease subunit S</fullName>
    </submittedName>
</protein>
<sequence length="422" mass="47408">MKGLVSSGEVSFCKIYNTRECITEKGLNNSSVKLHQPGTVLLGMIGEGKTRGQAAILRITAGHNQNTSAIRVSETGLPAKYVYYFLKHEYERTRKIGAGNNQPALNKSRVQAISFPLPPLNEQHRIVAKIEALTTRSRKARAALDAIPPLLDQFRQSVLAAAFRGDLTADWRAQNPDVEWQKTTLNEVIKGKPRNGYSPKAVDYPTKVKSFSLSATTSGEFKAEHFKYIEKDIPNDSHLWLKPGDILIQRSNTLDYVGTSAIYTGDFNEFIYPDLIMKVQVREDLIKPKYIHYLLSSKQTRDYFKANATGTAGNMPKINQKVVMNTPVLLPSIKEQSEIVHRISKVFETACSIENYFQQTEHDLTTLDQSILSKAFRGELVPQDPNDEPASVLLKRIRTEREKETKKGKGRKGKGKRVKSGE</sequence>
<dbReference type="InterPro" id="IPR044946">
    <property type="entry name" value="Restrct_endonuc_typeI_TRD_sf"/>
</dbReference>
<name>A0A947DFT2_9CYAN</name>
<dbReference type="InterPro" id="IPR051212">
    <property type="entry name" value="Type-I_RE_S_subunit"/>
</dbReference>
<gene>
    <name evidence="7" type="ORF">IXB50_11860</name>
</gene>
<keyword evidence="7" id="KW-0378">Hydrolase</keyword>
<evidence type="ECO:0000256" key="1">
    <source>
        <dbReference type="ARBA" id="ARBA00010923"/>
    </source>
</evidence>
<feature type="compositionally biased region" description="Basic residues" evidence="5">
    <location>
        <begin position="408"/>
        <end position="422"/>
    </location>
</feature>
<dbReference type="AlphaFoldDB" id="A0A947DFT2"/>
<feature type="domain" description="Type I restriction modification DNA specificity" evidence="6">
    <location>
        <begin position="178"/>
        <end position="354"/>
    </location>
</feature>
<evidence type="ECO:0000256" key="5">
    <source>
        <dbReference type="SAM" id="MobiDB-lite"/>
    </source>
</evidence>
<dbReference type="SUPFAM" id="SSF116734">
    <property type="entry name" value="DNA methylase specificity domain"/>
    <property type="match status" value="2"/>
</dbReference>
<evidence type="ECO:0000313" key="8">
    <source>
        <dbReference type="Proteomes" id="UP000717364"/>
    </source>
</evidence>
<keyword evidence="8" id="KW-1185">Reference proteome</keyword>
<proteinExistence type="inferred from homology"/>
<evidence type="ECO:0000259" key="6">
    <source>
        <dbReference type="Pfam" id="PF01420"/>
    </source>
</evidence>
<dbReference type="RefSeq" id="WP_215609185.1">
    <property type="nucleotide sequence ID" value="NZ_JADOES010000021.1"/>
</dbReference>
<evidence type="ECO:0000256" key="4">
    <source>
        <dbReference type="ARBA" id="ARBA00038652"/>
    </source>
</evidence>
<dbReference type="GO" id="GO:0003677">
    <property type="term" value="F:DNA binding"/>
    <property type="evidence" value="ECO:0007669"/>
    <property type="project" value="UniProtKB-KW"/>
</dbReference>
<keyword evidence="7" id="KW-0540">Nuclease</keyword>
<accession>A0A947DFT2</accession>
<dbReference type="InterPro" id="IPR000055">
    <property type="entry name" value="Restrct_endonuc_typeI_TRD"/>
</dbReference>
<comment type="caution">
    <text evidence="7">The sequence shown here is derived from an EMBL/GenBank/DDBJ whole genome shotgun (WGS) entry which is preliminary data.</text>
</comment>
<feature type="domain" description="Type I restriction modification DNA specificity" evidence="6">
    <location>
        <begin position="7"/>
        <end position="135"/>
    </location>
</feature>
<dbReference type="GO" id="GO:0009307">
    <property type="term" value="P:DNA restriction-modification system"/>
    <property type="evidence" value="ECO:0007669"/>
    <property type="project" value="UniProtKB-KW"/>
</dbReference>
<evidence type="ECO:0000256" key="2">
    <source>
        <dbReference type="ARBA" id="ARBA00022747"/>
    </source>
</evidence>
<keyword evidence="3" id="KW-0238">DNA-binding</keyword>
<evidence type="ECO:0000313" key="7">
    <source>
        <dbReference type="EMBL" id="MBT9316115.1"/>
    </source>
</evidence>
<dbReference type="PANTHER" id="PTHR43140:SF1">
    <property type="entry name" value="TYPE I RESTRICTION ENZYME ECOKI SPECIFICITY SUBUNIT"/>
    <property type="match status" value="1"/>
</dbReference>